<evidence type="ECO:0000256" key="2">
    <source>
        <dbReference type="ARBA" id="ARBA00009437"/>
    </source>
</evidence>
<evidence type="ECO:0000259" key="6">
    <source>
        <dbReference type="PROSITE" id="PS50931"/>
    </source>
</evidence>
<dbReference type="InterPro" id="IPR000847">
    <property type="entry name" value="LysR_HTH_N"/>
</dbReference>
<evidence type="ECO:0000256" key="3">
    <source>
        <dbReference type="ARBA" id="ARBA00023015"/>
    </source>
</evidence>
<evidence type="ECO:0000256" key="4">
    <source>
        <dbReference type="ARBA" id="ARBA00023125"/>
    </source>
</evidence>
<evidence type="ECO:0000256" key="1">
    <source>
        <dbReference type="ARBA" id="ARBA00003502"/>
    </source>
</evidence>
<accession>A0A0A3Z7E6</accession>
<dbReference type="PRINTS" id="PR00039">
    <property type="entry name" value="HTHLYSR"/>
</dbReference>
<gene>
    <name evidence="7" type="ORF">MA20_03005</name>
</gene>
<dbReference type="InterPro" id="IPR036388">
    <property type="entry name" value="WH-like_DNA-bd_sf"/>
</dbReference>
<dbReference type="FunFam" id="1.10.10.10:FF:000038">
    <property type="entry name" value="Glycine cleavage system transcriptional activator"/>
    <property type="match status" value="1"/>
</dbReference>
<dbReference type="PROSITE" id="PS50931">
    <property type="entry name" value="HTH_LYSR"/>
    <property type="match status" value="1"/>
</dbReference>
<sequence length="314" mass="34655">MSRSLPPLNALRAFEASARHVSFTAAASELGVSQAAISRFVRILEENLGVQLFERQRNKLELTEAGSSLAPELGVTFSRIERLMQETKARGQKTNVLTVGIGPTLATRWLIPRLGRFAAAYPHIEIRIATGGAVAPFNEEWTCAVRLGEDPWPGFIADRLFTMDLVLVCSPDVARRLRRPADLASVSLLRVRHAPKDWSRWWTAAGLPEETFARLTPGPVFDHYGLALQAAVDGLGAVLAMSAYVEADLAAGRLVAPFSLCIPKIEAWYLIRRPAKEHDASLQIFRKWLRDESIAQEAADESARRRAGYSGKTV</sequence>
<proteinExistence type="inferred from homology"/>
<dbReference type="Pfam" id="PF03466">
    <property type="entry name" value="LysR_substrate"/>
    <property type="match status" value="1"/>
</dbReference>
<keyword evidence="4" id="KW-0238">DNA-binding</keyword>
<dbReference type="PANTHER" id="PTHR30537">
    <property type="entry name" value="HTH-TYPE TRANSCRIPTIONAL REGULATOR"/>
    <property type="match status" value="1"/>
</dbReference>
<evidence type="ECO:0000313" key="7">
    <source>
        <dbReference type="EMBL" id="KGT81823.1"/>
    </source>
</evidence>
<dbReference type="Pfam" id="PF00126">
    <property type="entry name" value="HTH_1"/>
    <property type="match status" value="1"/>
</dbReference>
<keyword evidence="5" id="KW-0804">Transcription</keyword>
<dbReference type="FunFam" id="3.40.190.10:FF:000017">
    <property type="entry name" value="Glycine cleavage system transcriptional activator"/>
    <property type="match status" value="1"/>
</dbReference>
<dbReference type="RefSeq" id="WP_041953588.1">
    <property type="nucleotide sequence ID" value="NZ_CP081350.1"/>
</dbReference>
<dbReference type="SUPFAM" id="SSF53850">
    <property type="entry name" value="Periplasmic binding protein-like II"/>
    <property type="match status" value="1"/>
</dbReference>
<dbReference type="GO" id="GO:0003700">
    <property type="term" value="F:DNA-binding transcription factor activity"/>
    <property type="evidence" value="ECO:0007669"/>
    <property type="project" value="InterPro"/>
</dbReference>
<dbReference type="CDD" id="cd08432">
    <property type="entry name" value="PBP2_GcdR_TrpI_HvrB_AmpR_like"/>
    <property type="match status" value="1"/>
</dbReference>
<dbReference type="GO" id="GO:0006351">
    <property type="term" value="P:DNA-templated transcription"/>
    <property type="evidence" value="ECO:0007669"/>
    <property type="project" value="TreeGrafter"/>
</dbReference>
<dbReference type="AlphaFoldDB" id="A0A0A3Z7E6"/>
<comment type="caution">
    <text evidence="7">The sequence shown here is derived from an EMBL/GenBank/DDBJ whole genome shotgun (WGS) entry which is preliminary data.</text>
</comment>
<dbReference type="EMBL" id="JRPN01000001">
    <property type="protein sequence ID" value="KGT81823.1"/>
    <property type="molecule type" value="Genomic_DNA"/>
</dbReference>
<evidence type="ECO:0000256" key="5">
    <source>
        <dbReference type="ARBA" id="ARBA00023163"/>
    </source>
</evidence>
<evidence type="ECO:0000313" key="8">
    <source>
        <dbReference type="Proteomes" id="UP000030377"/>
    </source>
</evidence>
<protein>
    <recommendedName>
        <fullName evidence="6">HTH lysR-type domain-containing protein</fullName>
    </recommendedName>
</protein>
<name>A0A0A3Z7E6_BRAJP</name>
<dbReference type="SUPFAM" id="SSF46785">
    <property type="entry name" value="Winged helix' DNA-binding domain"/>
    <property type="match status" value="1"/>
</dbReference>
<dbReference type="Gene3D" id="3.40.190.10">
    <property type="entry name" value="Periplasmic binding protein-like II"/>
    <property type="match status" value="2"/>
</dbReference>
<dbReference type="InterPro" id="IPR005119">
    <property type="entry name" value="LysR_subst-bd"/>
</dbReference>
<dbReference type="GO" id="GO:0043565">
    <property type="term" value="F:sequence-specific DNA binding"/>
    <property type="evidence" value="ECO:0007669"/>
    <property type="project" value="TreeGrafter"/>
</dbReference>
<dbReference type="Proteomes" id="UP000030377">
    <property type="component" value="Unassembled WGS sequence"/>
</dbReference>
<dbReference type="PANTHER" id="PTHR30537:SF74">
    <property type="entry name" value="HTH-TYPE TRANSCRIPTIONAL REGULATOR TRPI"/>
    <property type="match status" value="1"/>
</dbReference>
<feature type="domain" description="HTH lysR-type" evidence="6">
    <location>
        <begin position="6"/>
        <end position="63"/>
    </location>
</feature>
<keyword evidence="3" id="KW-0805">Transcription regulation</keyword>
<dbReference type="InterPro" id="IPR058163">
    <property type="entry name" value="LysR-type_TF_proteobact-type"/>
</dbReference>
<comment type="function">
    <text evidence="1">NodD regulates the expression of the nodABCFE genes which encode other nodulation proteins. NodD is also a negative regulator of its own expression. Binds flavonoids as inducers.</text>
</comment>
<organism evidence="7 8">
    <name type="scientific">Bradyrhizobium japonicum</name>
    <dbReference type="NCBI Taxonomy" id="375"/>
    <lineage>
        <taxon>Bacteria</taxon>
        <taxon>Pseudomonadati</taxon>
        <taxon>Pseudomonadota</taxon>
        <taxon>Alphaproteobacteria</taxon>
        <taxon>Hyphomicrobiales</taxon>
        <taxon>Nitrobacteraceae</taxon>
        <taxon>Bradyrhizobium</taxon>
    </lineage>
</organism>
<dbReference type="Gene3D" id="1.10.10.10">
    <property type="entry name" value="Winged helix-like DNA-binding domain superfamily/Winged helix DNA-binding domain"/>
    <property type="match status" value="1"/>
</dbReference>
<reference evidence="7 8" key="1">
    <citation type="submission" date="2014-09" db="EMBL/GenBank/DDBJ databases">
        <title>Draft genome of Bradyrhizobium japonicum Is-34.</title>
        <authorList>
            <person name="Tsurumaru H."/>
            <person name="Yamakawa T."/>
            <person name="Hashimoto S."/>
            <person name="Okizaki K."/>
            <person name="Kanesaki Y."/>
            <person name="Yoshikawa H."/>
            <person name="Yajima S."/>
        </authorList>
    </citation>
    <scope>NUCLEOTIDE SEQUENCE [LARGE SCALE GENOMIC DNA]</scope>
    <source>
        <strain evidence="7 8">Is-34</strain>
    </source>
</reference>
<comment type="similarity">
    <text evidence="2">Belongs to the LysR transcriptional regulatory family.</text>
</comment>
<dbReference type="InterPro" id="IPR036390">
    <property type="entry name" value="WH_DNA-bd_sf"/>
</dbReference>